<dbReference type="SMART" id="SM00320">
    <property type="entry name" value="WD40"/>
    <property type="match status" value="5"/>
</dbReference>
<keyword evidence="1 3" id="KW-0853">WD repeat</keyword>
<dbReference type="PROSITE" id="PS50294">
    <property type="entry name" value="WD_REPEATS_REGION"/>
    <property type="match status" value="1"/>
</dbReference>
<protein>
    <submittedName>
        <fullName evidence="4">Antiviral protein SKI8</fullName>
    </submittedName>
</protein>
<feature type="repeat" description="WD" evidence="3">
    <location>
        <begin position="292"/>
        <end position="333"/>
    </location>
</feature>
<dbReference type="VEuPathDB" id="FungiDB:KLMA_30674"/>
<dbReference type="PROSITE" id="PS00678">
    <property type="entry name" value="WD_REPEATS_1"/>
    <property type="match status" value="1"/>
</dbReference>
<dbReference type="InterPro" id="IPR001680">
    <property type="entry name" value="WD40_rpt"/>
</dbReference>
<evidence type="ECO:0000256" key="2">
    <source>
        <dbReference type="ARBA" id="ARBA00022737"/>
    </source>
</evidence>
<evidence type="ECO:0000313" key="4">
    <source>
        <dbReference type="EMBL" id="BAO39969.1"/>
    </source>
</evidence>
<dbReference type="PANTHER" id="PTHR44090:SF1">
    <property type="entry name" value="SUPERKILLER COMPLEX PROTEIN 8"/>
    <property type="match status" value="1"/>
</dbReference>
<reference evidence="4 5" key="1">
    <citation type="journal article" date="2015" name="Biotechnol. Biofuels">
        <title>Genetic basis of the highly efficient yeast Kluyveromyces marxianus: complete genome sequence and transcriptome analyses.</title>
        <authorList>
            <person name="Lertwattanasakul N."/>
            <person name="Kosaka T."/>
            <person name="Hosoyama A."/>
            <person name="Suzuki Y."/>
            <person name="Rodrussamee N."/>
            <person name="Matsutani M."/>
            <person name="Murata M."/>
            <person name="Fujimoto N."/>
            <person name="Suprayogi"/>
            <person name="Tsuchikane K."/>
            <person name="Limtong S."/>
            <person name="Fujita N."/>
            <person name="Yamada M."/>
        </authorList>
    </citation>
    <scope>NUCLEOTIDE SEQUENCE [LARGE SCALE GENOMIC DNA]</scope>
    <source>
        <strain evidence="5">DMKU3-1042 / BCC 29191 / NBRC 104275</strain>
    </source>
</reference>
<dbReference type="Gene3D" id="2.130.10.10">
    <property type="entry name" value="YVTN repeat-like/Quinoprotein amine dehydrogenase"/>
    <property type="match status" value="1"/>
</dbReference>
<evidence type="ECO:0000256" key="3">
    <source>
        <dbReference type="PROSITE-ProRule" id="PRU00221"/>
    </source>
</evidence>
<dbReference type="OrthoDB" id="10251741at2759"/>
<sequence>MSKLFIPTTNCGKAHKTDIYGITITNPYTISCSGDGYLKLWSNKLADDQLAKDHVLSEFVTPVGLHHVSAFESIEPNGETVVIVSTASFDGKIHFYEFDIKEKILSRISLIQPEEEKHSYWACKWHTSNDPKVPHKFIATTVQGTTKVWDFHVFQDPAVNTETGDVDTSAPLKYEPHFEFKGQINSQIPRFATAVDVSSENMIATGFSDGTVVVSQLSTLRPVFNFEGFGLKGIDESSSTIRDVKFSPGGSLLAVAHDSGSYGCVSLYETKFGERIGDFTVPTHGNQTTLASYAHNGWVFSISFNTSGEYLASAGYDGKIRIWDTKTRERVSTLNINATDIEIEEDIVLEDEHGDSLEVPPVLGVSFIKEGVRSGMGSSTNEGICCVCSDRSIRWFREAGGI</sequence>
<dbReference type="EMBL" id="AP012215">
    <property type="protein sequence ID" value="BAO39969.1"/>
    <property type="molecule type" value="Genomic_DNA"/>
</dbReference>
<dbReference type="GeneID" id="34715943"/>
<organism evidence="4 5">
    <name type="scientific">Kluyveromyces marxianus (strain DMKU3-1042 / BCC 29191 / NBRC 104275)</name>
    <name type="common">Yeast</name>
    <name type="synonym">Candida kefyr</name>
    <dbReference type="NCBI Taxonomy" id="1003335"/>
    <lineage>
        <taxon>Eukaryota</taxon>
        <taxon>Fungi</taxon>
        <taxon>Dikarya</taxon>
        <taxon>Ascomycota</taxon>
        <taxon>Saccharomycotina</taxon>
        <taxon>Saccharomycetes</taxon>
        <taxon>Saccharomycetales</taxon>
        <taxon>Saccharomycetaceae</taxon>
        <taxon>Kluyveromyces</taxon>
    </lineage>
</organism>
<dbReference type="InterPro" id="IPR051510">
    <property type="entry name" value="SKI8"/>
</dbReference>
<dbReference type="Proteomes" id="UP000065495">
    <property type="component" value="Chromosome 3"/>
</dbReference>
<gene>
    <name evidence="4" type="primary">SKI8</name>
    <name evidence="4" type="ORF">KLMA_30674</name>
</gene>
<dbReference type="RefSeq" id="XP_022675800.1">
    <property type="nucleotide sequence ID" value="XM_022819211.1"/>
</dbReference>
<dbReference type="PROSITE" id="PS50082">
    <property type="entry name" value="WD_REPEATS_2"/>
    <property type="match status" value="1"/>
</dbReference>
<accession>W0TCZ4</accession>
<keyword evidence="2" id="KW-0677">Repeat</keyword>
<dbReference type="KEGG" id="kmx:KLMA_30674"/>
<dbReference type="GO" id="GO:0032991">
    <property type="term" value="C:protein-containing complex"/>
    <property type="evidence" value="ECO:0007669"/>
    <property type="project" value="UniProtKB-ARBA"/>
</dbReference>
<dbReference type="AlphaFoldDB" id="W0TCZ4"/>
<dbReference type="InterPro" id="IPR015943">
    <property type="entry name" value="WD40/YVTN_repeat-like_dom_sf"/>
</dbReference>
<evidence type="ECO:0000313" key="5">
    <source>
        <dbReference type="Proteomes" id="UP000065495"/>
    </source>
</evidence>
<name>W0TCZ4_KLUMD</name>
<evidence type="ECO:0000256" key="1">
    <source>
        <dbReference type="ARBA" id="ARBA00022574"/>
    </source>
</evidence>
<dbReference type="Pfam" id="PF00400">
    <property type="entry name" value="WD40"/>
    <property type="match status" value="2"/>
</dbReference>
<dbReference type="SUPFAM" id="SSF50978">
    <property type="entry name" value="WD40 repeat-like"/>
    <property type="match status" value="1"/>
</dbReference>
<dbReference type="PANTHER" id="PTHR44090">
    <property type="entry name" value="WD REPEAT-CONTAINING PROTEIN 61"/>
    <property type="match status" value="1"/>
</dbReference>
<dbReference type="GO" id="GO:0005634">
    <property type="term" value="C:nucleus"/>
    <property type="evidence" value="ECO:0007669"/>
    <property type="project" value="TreeGrafter"/>
</dbReference>
<dbReference type="InterPro" id="IPR019775">
    <property type="entry name" value="WD40_repeat_CS"/>
</dbReference>
<proteinExistence type="predicted"/>
<dbReference type="InterPro" id="IPR036322">
    <property type="entry name" value="WD40_repeat_dom_sf"/>
</dbReference>